<comment type="caution">
    <text evidence="1">The sequence shown here is derived from an EMBL/GenBank/DDBJ whole genome shotgun (WGS) entry which is preliminary data.</text>
</comment>
<accession>A0A656JKZ4</accession>
<organism evidence="1 2">
    <name type="scientific">Pseudomonas syringae pv. actinidiae ICMP 19096</name>
    <dbReference type="NCBI Taxonomy" id="1194405"/>
    <lineage>
        <taxon>Bacteria</taxon>
        <taxon>Pseudomonadati</taxon>
        <taxon>Pseudomonadota</taxon>
        <taxon>Gammaproteobacteria</taxon>
        <taxon>Pseudomonadales</taxon>
        <taxon>Pseudomonadaceae</taxon>
        <taxon>Pseudomonas</taxon>
        <taxon>Pseudomonas syringae</taxon>
    </lineage>
</organism>
<dbReference type="AlphaFoldDB" id="A0A656JKZ4"/>
<evidence type="ECO:0000313" key="2">
    <source>
        <dbReference type="Proteomes" id="UP000018849"/>
    </source>
</evidence>
<protein>
    <submittedName>
        <fullName evidence="1">Uncharacterized protein</fullName>
    </submittedName>
</protein>
<dbReference type="Proteomes" id="UP000018849">
    <property type="component" value="Unassembled WGS sequence"/>
</dbReference>
<gene>
    <name evidence="1" type="ORF">A245_42580</name>
</gene>
<proteinExistence type="predicted"/>
<name>A0A656JKZ4_PSESF</name>
<reference evidence="1 2" key="1">
    <citation type="journal article" date="2013" name="PLoS Pathog.">
        <title>Genomic analysis of the Kiwifruit pathogen Pseudomonas syringae pv. actinidiae provides insight into the origins of an emergent plant disease.</title>
        <authorList>
            <person name="McCann H.C."/>
            <person name="Rikkerink E.H."/>
            <person name="Bertels F."/>
            <person name="Fiers M."/>
            <person name="Lu A."/>
            <person name="Rees-George J."/>
            <person name="Andersen M.T."/>
            <person name="Gleave A.P."/>
            <person name="Haubold B."/>
            <person name="Wohlers M.W."/>
            <person name="Guttman D.S."/>
            <person name="Wang P.W."/>
            <person name="Straub C."/>
            <person name="Vanneste J.L."/>
            <person name="Rainey P.B."/>
            <person name="Templeton M.D."/>
        </authorList>
    </citation>
    <scope>NUCLEOTIDE SEQUENCE [LARGE SCALE GENOMIC DNA]</scope>
    <source>
        <strain evidence="1 2">ICMP 19096</strain>
    </source>
</reference>
<evidence type="ECO:0000313" key="1">
    <source>
        <dbReference type="EMBL" id="EPN34215.1"/>
    </source>
</evidence>
<dbReference type="EMBL" id="AOKF01003595">
    <property type="protein sequence ID" value="EPN34215.1"/>
    <property type="molecule type" value="Genomic_DNA"/>
</dbReference>
<sequence>MQLRIERGAEGEAQLPEHNHFMESLRYCIKIFARQTQVLFDNGIINIQPRGAPFEILLGGQ</sequence>